<dbReference type="PANTHER" id="PTHR44757">
    <property type="entry name" value="DIGUANYLATE CYCLASE DGCP"/>
    <property type="match status" value="1"/>
</dbReference>
<dbReference type="PANTHER" id="PTHR44757:SF2">
    <property type="entry name" value="BIOFILM ARCHITECTURE MAINTENANCE PROTEIN MBAA"/>
    <property type="match status" value="1"/>
</dbReference>
<feature type="domain" description="PAS" evidence="2">
    <location>
        <begin position="269"/>
        <end position="338"/>
    </location>
</feature>
<dbReference type="AlphaFoldDB" id="A0A6M4GY57"/>
<evidence type="ECO:0000259" key="3">
    <source>
        <dbReference type="PROSITE" id="PS50113"/>
    </source>
</evidence>
<dbReference type="SUPFAM" id="SSF55785">
    <property type="entry name" value="PYP-like sensor domain (PAS domain)"/>
    <property type="match status" value="3"/>
</dbReference>
<evidence type="ECO:0008006" key="8">
    <source>
        <dbReference type="Google" id="ProtNLM"/>
    </source>
</evidence>
<evidence type="ECO:0000313" key="6">
    <source>
        <dbReference type="EMBL" id="QJR12189.1"/>
    </source>
</evidence>
<dbReference type="CDD" id="cd00130">
    <property type="entry name" value="PAS"/>
    <property type="match status" value="2"/>
</dbReference>
<dbReference type="InterPro" id="IPR035965">
    <property type="entry name" value="PAS-like_dom_sf"/>
</dbReference>
<keyword evidence="7" id="KW-1185">Reference proteome</keyword>
<dbReference type="NCBIfam" id="TIGR00229">
    <property type="entry name" value="sensory_box"/>
    <property type="match status" value="3"/>
</dbReference>
<dbReference type="InterPro" id="IPR013655">
    <property type="entry name" value="PAS_fold_3"/>
</dbReference>
<dbReference type="SMART" id="SM00052">
    <property type="entry name" value="EAL"/>
    <property type="match status" value="1"/>
</dbReference>
<dbReference type="SMART" id="SM00267">
    <property type="entry name" value="GGDEF"/>
    <property type="match status" value="1"/>
</dbReference>
<dbReference type="FunFam" id="3.30.70.270:FF:000001">
    <property type="entry name" value="Diguanylate cyclase domain protein"/>
    <property type="match status" value="1"/>
</dbReference>
<evidence type="ECO:0000313" key="7">
    <source>
        <dbReference type="Proteomes" id="UP000501534"/>
    </source>
</evidence>
<dbReference type="SMART" id="SM00091">
    <property type="entry name" value="PAS"/>
    <property type="match status" value="3"/>
</dbReference>
<gene>
    <name evidence="6" type="ORF">DSM104443_03274</name>
</gene>
<dbReference type="SMART" id="SM00086">
    <property type="entry name" value="PAC"/>
    <property type="match status" value="3"/>
</dbReference>
<evidence type="ECO:0000259" key="4">
    <source>
        <dbReference type="PROSITE" id="PS50883"/>
    </source>
</evidence>
<reference evidence="6 7" key="1">
    <citation type="submission" date="2020-04" db="EMBL/GenBank/DDBJ databases">
        <title>Usitatibacter rugosus gen. nov., sp. nov. and Usitatibacter palustris sp. nov., novel members of Usitatibacteraceae fam. nov. within the order Nitrosomonadales isolated from soil.</title>
        <authorList>
            <person name="Huber K.J."/>
            <person name="Neumann-Schaal M."/>
            <person name="Geppert A."/>
            <person name="Luckner M."/>
            <person name="Wanner G."/>
            <person name="Overmann J."/>
        </authorList>
    </citation>
    <scope>NUCLEOTIDE SEQUENCE [LARGE SCALE GENOMIC DNA]</scope>
    <source>
        <strain evidence="6 7">0125_3</strain>
    </source>
</reference>
<dbReference type="KEGG" id="uru:DSM104443_03274"/>
<dbReference type="CDD" id="cd01949">
    <property type="entry name" value="GGDEF"/>
    <property type="match status" value="1"/>
</dbReference>
<dbReference type="InterPro" id="IPR000160">
    <property type="entry name" value="GGDEF_dom"/>
</dbReference>
<feature type="domain" description="PAC" evidence="3">
    <location>
        <begin position="90"/>
        <end position="142"/>
    </location>
</feature>
<dbReference type="InterPro" id="IPR000014">
    <property type="entry name" value="PAS"/>
</dbReference>
<sequence>MKPSDPNLRGIAQAVDDPASHGAFFNAFPSLVWIADAHGGCSFVNQAWEDYTGRATEAEVGTRWLESVHPEDRPELERVWAEALGLRRAFESEYRLRRADGLHGWIHHSAVPVHDEGGRLAGFLATCHDITTRRDAELDARAKERTVRLIADNVPALIAYYDGPTLECRLANNAYAKTWGFTVDSIIGKTVREVIGDVGYEAIAPYIQRVLRGETVVYERTLKAADGGERIIEATLLPQLDDAGGSIAATVLINDITKHRLAEQSVRESEDRLRKFADATDEGIIFAERGLLSDCNPAILRLTGYTYEEIIGKNIVDYMPPDVREMVLNNVSMGYERPYEAAILGKDGTRIPVELEGRVMPYKGKVYRMTAIRDIRDRKAAEARIQFLAHHDTLTGLPNRVLLMDRLEFILAAAQRRGNHVAILFIDLDNFKTVNDSLGHAAGDALLRVVAQRIEDALRGADVVSRLGGDEFLVVLPELTNEHDAVQVAEKLIAGVSEPVPLEGQSLSVSPSIGISLYPRDGATADTLIKNADAAMYLAKERGRSNYQFFNERLSEAAFHALTVETRLRDAIRREQFVLHYQPQVRVDTGAVTGIEALIRWPQEDGTTVLPNDFIPIAEQRGLIMPIGAWVLRQACRQNRLWQMSGLPKLPMAVNLSAIQFKQKNLVSVVEQVLAETGLEPQYLEFELTESMLLEDMTAIAKTLEGLKALGVQLAIDDFGTGHSSLMHLKRFPIDKLKIDRTFVQDVPGDPDDVAITAAIIDLARNMGITSIAEGVEKPEQLAFLRLRGCEEMQGYLVSEALPAEAMARWLARRRGEPLTSVG</sequence>
<evidence type="ECO:0000259" key="2">
    <source>
        <dbReference type="PROSITE" id="PS50112"/>
    </source>
</evidence>
<feature type="domain" description="PAC" evidence="3">
    <location>
        <begin position="216"/>
        <end position="268"/>
    </location>
</feature>
<feature type="domain" description="PAS" evidence="2">
    <location>
        <begin position="143"/>
        <end position="214"/>
    </location>
</feature>
<feature type="domain" description="EAL" evidence="4">
    <location>
        <begin position="561"/>
        <end position="815"/>
    </location>
</feature>
<dbReference type="Gene3D" id="3.30.70.270">
    <property type="match status" value="1"/>
</dbReference>
<feature type="domain" description="GGDEF" evidence="5">
    <location>
        <begin position="419"/>
        <end position="552"/>
    </location>
</feature>
<dbReference type="FunFam" id="3.30.450.20:FF:000099">
    <property type="entry name" value="Sensory box sensor histidine kinase"/>
    <property type="match status" value="1"/>
</dbReference>
<evidence type="ECO:0000256" key="1">
    <source>
        <dbReference type="ARBA" id="ARBA00051114"/>
    </source>
</evidence>
<evidence type="ECO:0000259" key="5">
    <source>
        <dbReference type="PROSITE" id="PS50887"/>
    </source>
</evidence>
<comment type="catalytic activity">
    <reaction evidence="1">
        <text>3',3'-c-di-GMP + H2O = 5'-phosphoguanylyl(3'-&gt;5')guanosine + H(+)</text>
        <dbReference type="Rhea" id="RHEA:24902"/>
        <dbReference type="ChEBI" id="CHEBI:15377"/>
        <dbReference type="ChEBI" id="CHEBI:15378"/>
        <dbReference type="ChEBI" id="CHEBI:58754"/>
        <dbReference type="ChEBI" id="CHEBI:58805"/>
        <dbReference type="EC" id="3.1.4.52"/>
    </reaction>
    <physiologicalReaction direction="left-to-right" evidence="1">
        <dbReference type="Rhea" id="RHEA:24903"/>
    </physiologicalReaction>
</comment>
<dbReference type="PROSITE" id="PS50883">
    <property type="entry name" value="EAL"/>
    <property type="match status" value="1"/>
</dbReference>
<dbReference type="InterPro" id="IPR013656">
    <property type="entry name" value="PAS_4"/>
</dbReference>
<dbReference type="Pfam" id="PF00990">
    <property type="entry name" value="GGDEF"/>
    <property type="match status" value="1"/>
</dbReference>
<dbReference type="SUPFAM" id="SSF55073">
    <property type="entry name" value="Nucleotide cyclase"/>
    <property type="match status" value="1"/>
</dbReference>
<dbReference type="SUPFAM" id="SSF141868">
    <property type="entry name" value="EAL domain-like"/>
    <property type="match status" value="1"/>
</dbReference>
<dbReference type="InterPro" id="IPR000700">
    <property type="entry name" value="PAS-assoc_C"/>
</dbReference>
<dbReference type="Gene3D" id="3.30.450.20">
    <property type="entry name" value="PAS domain"/>
    <property type="match status" value="3"/>
</dbReference>
<dbReference type="Gene3D" id="3.20.20.450">
    <property type="entry name" value="EAL domain"/>
    <property type="match status" value="1"/>
</dbReference>
<feature type="domain" description="PAS" evidence="2">
    <location>
        <begin position="25"/>
        <end position="93"/>
    </location>
</feature>
<dbReference type="CDD" id="cd01948">
    <property type="entry name" value="EAL"/>
    <property type="match status" value="1"/>
</dbReference>
<dbReference type="EMBL" id="CP053069">
    <property type="protein sequence ID" value="QJR12189.1"/>
    <property type="molecule type" value="Genomic_DNA"/>
</dbReference>
<dbReference type="InterPro" id="IPR035919">
    <property type="entry name" value="EAL_sf"/>
</dbReference>
<accession>A0A6M4GY57</accession>
<dbReference type="FunFam" id="3.20.20.450:FF:000001">
    <property type="entry name" value="Cyclic di-GMP phosphodiesterase yahA"/>
    <property type="match status" value="1"/>
</dbReference>
<dbReference type="InterPro" id="IPR052155">
    <property type="entry name" value="Biofilm_reg_signaling"/>
</dbReference>
<dbReference type="GO" id="GO:0071111">
    <property type="term" value="F:cyclic-guanylate-specific phosphodiesterase activity"/>
    <property type="evidence" value="ECO:0007669"/>
    <property type="project" value="UniProtKB-EC"/>
</dbReference>
<dbReference type="Pfam" id="PF00563">
    <property type="entry name" value="EAL"/>
    <property type="match status" value="1"/>
</dbReference>
<dbReference type="InterPro" id="IPR043128">
    <property type="entry name" value="Rev_trsase/Diguanyl_cyclase"/>
</dbReference>
<dbReference type="InterPro" id="IPR001610">
    <property type="entry name" value="PAC"/>
</dbReference>
<dbReference type="Pfam" id="PF08448">
    <property type="entry name" value="PAS_4"/>
    <property type="match status" value="1"/>
</dbReference>
<dbReference type="Proteomes" id="UP000501534">
    <property type="component" value="Chromosome"/>
</dbReference>
<proteinExistence type="predicted"/>
<dbReference type="RefSeq" id="WP_171094175.1">
    <property type="nucleotide sequence ID" value="NZ_CP053069.1"/>
</dbReference>
<dbReference type="GO" id="GO:0071732">
    <property type="term" value="P:cellular response to nitric oxide"/>
    <property type="evidence" value="ECO:0007669"/>
    <property type="project" value="UniProtKB-ARBA"/>
</dbReference>
<protein>
    <recommendedName>
        <fullName evidence="8">PAS domain S-box-containing protein/diguanylate cyclase (GGDEF)-like protein</fullName>
    </recommendedName>
</protein>
<dbReference type="InterPro" id="IPR029787">
    <property type="entry name" value="Nucleotide_cyclase"/>
</dbReference>
<dbReference type="PROSITE" id="PS50887">
    <property type="entry name" value="GGDEF"/>
    <property type="match status" value="1"/>
</dbReference>
<dbReference type="PROSITE" id="PS50112">
    <property type="entry name" value="PAS"/>
    <property type="match status" value="3"/>
</dbReference>
<dbReference type="Pfam" id="PF13426">
    <property type="entry name" value="PAS_9"/>
    <property type="match status" value="1"/>
</dbReference>
<dbReference type="NCBIfam" id="TIGR00254">
    <property type="entry name" value="GGDEF"/>
    <property type="match status" value="1"/>
</dbReference>
<dbReference type="PROSITE" id="PS50113">
    <property type="entry name" value="PAC"/>
    <property type="match status" value="2"/>
</dbReference>
<organism evidence="6 7">
    <name type="scientific">Usitatibacter rugosus</name>
    <dbReference type="NCBI Taxonomy" id="2732067"/>
    <lineage>
        <taxon>Bacteria</taxon>
        <taxon>Pseudomonadati</taxon>
        <taxon>Pseudomonadota</taxon>
        <taxon>Betaproteobacteria</taxon>
        <taxon>Nitrosomonadales</taxon>
        <taxon>Usitatibacteraceae</taxon>
        <taxon>Usitatibacter</taxon>
    </lineage>
</organism>
<dbReference type="InterPro" id="IPR001633">
    <property type="entry name" value="EAL_dom"/>
</dbReference>
<name>A0A6M4GY57_9PROT</name>
<dbReference type="Pfam" id="PF08447">
    <property type="entry name" value="PAS_3"/>
    <property type="match status" value="1"/>
</dbReference>